<reference evidence="1 2" key="1">
    <citation type="submission" date="2018-11" db="EMBL/GenBank/DDBJ databases">
        <authorList>
            <consortium name="Pathogen Informatics"/>
        </authorList>
    </citation>
    <scope>NUCLEOTIDE SEQUENCE [LARGE SCALE GENOMIC DNA]</scope>
    <source>
        <strain evidence="1 2">Zambia</strain>
    </source>
</reference>
<dbReference type="Proteomes" id="UP000277204">
    <property type="component" value="Unassembled WGS sequence"/>
</dbReference>
<evidence type="ECO:0000313" key="2">
    <source>
        <dbReference type="Proteomes" id="UP000277204"/>
    </source>
</evidence>
<name>A0A183MAG6_9TREM</name>
<dbReference type="EMBL" id="UZAI01009011">
    <property type="protein sequence ID" value="VDP03612.1"/>
    <property type="molecule type" value="Genomic_DNA"/>
</dbReference>
<keyword evidence="2" id="KW-1185">Reference proteome</keyword>
<proteinExistence type="predicted"/>
<dbReference type="AlphaFoldDB" id="A0A183MAG6"/>
<organism evidence="1 2">
    <name type="scientific">Schistosoma margrebowiei</name>
    <dbReference type="NCBI Taxonomy" id="48269"/>
    <lineage>
        <taxon>Eukaryota</taxon>
        <taxon>Metazoa</taxon>
        <taxon>Spiralia</taxon>
        <taxon>Lophotrochozoa</taxon>
        <taxon>Platyhelminthes</taxon>
        <taxon>Trematoda</taxon>
        <taxon>Digenea</taxon>
        <taxon>Strigeidida</taxon>
        <taxon>Schistosomatoidea</taxon>
        <taxon>Schistosomatidae</taxon>
        <taxon>Schistosoma</taxon>
    </lineage>
</organism>
<accession>A0A183MAG6</accession>
<sequence length="142" mass="16076">MEAGNQRFVHMPFVPAGYWSPCAPLIWNPVKVPDIRFSSSRFRKQHPHHEKAVSRTSLAMAIYTWPCESISRGRANSPLSTVPGHLGANVIVSDIVYPNDSYISDEMSHKSDENLLNKSNYDRKFDTVLIDTGFSKRSIILQ</sequence>
<gene>
    <name evidence="1" type="ORF">SMRZ_LOCUS13041</name>
</gene>
<protein>
    <submittedName>
        <fullName evidence="1">Uncharacterized protein</fullName>
    </submittedName>
</protein>
<evidence type="ECO:0000313" key="1">
    <source>
        <dbReference type="EMBL" id="VDP03612.1"/>
    </source>
</evidence>